<proteinExistence type="predicted"/>
<accession>A0A5B7JKP1</accession>
<keyword evidence="2" id="KW-1185">Reference proteome</keyword>
<organism evidence="1 2">
    <name type="scientific">Portunus trituberculatus</name>
    <name type="common">Swimming crab</name>
    <name type="synonym">Neptunus trituberculatus</name>
    <dbReference type="NCBI Taxonomy" id="210409"/>
    <lineage>
        <taxon>Eukaryota</taxon>
        <taxon>Metazoa</taxon>
        <taxon>Ecdysozoa</taxon>
        <taxon>Arthropoda</taxon>
        <taxon>Crustacea</taxon>
        <taxon>Multicrustacea</taxon>
        <taxon>Malacostraca</taxon>
        <taxon>Eumalacostraca</taxon>
        <taxon>Eucarida</taxon>
        <taxon>Decapoda</taxon>
        <taxon>Pleocyemata</taxon>
        <taxon>Brachyura</taxon>
        <taxon>Eubrachyura</taxon>
        <taxon>Portunoidea</taxon>
        <taxon>Portunidae</taxon>
        <taxon>Portuninae</taxon>
        <taxon>Portunus</taxon>
    </lineage>
</organism>
<gene>
    <name evidence="1" type="ORF">E2C01_090629</name>
</gene>
<evidence type="ECO:0000313" key="1">
    <source>
        <dbReference type="EMBL" id="MPC95419.1"/>
    </source>
</evidence>
<evidence type="ECO:0000313" key="2">
    <source>
        <dbReference type="Proteomes" id="UP000324222"/>
    </source>
</evidence>
<dbReference type="EMBL" id="VSRR010102179">
    <property type="protein sequence ID" value="MPC95419.1"/>
    <property type="molecule type" value="Genomic_DNA"/>
</dbReference>
<reference evidence="1 2" key="1">
    <citation type="submission" date="2019-05" db="EMBL/GenBank/DDBJ databases">
        <title>Another draft genome of Portunus trituberculatus and its Hox gene families provides insights of decapod evolution.</title>
        <authorList>
            <person name="Jeong J.-H."/>
            <person name="Song I."/>
            <person name="Kim S."/>
            <person name="Choi T."/>
            <person name="Kim D."/>
            <person name="Ryu S."/>
            <person name="Kim W."/>
        </authorList>
    </citation>
    <scope>NUCLEOTIDE SEQUENCE [LARGE SCALE GENOMIC DNA]</scope>
    <source>
        <tissue evidence="1">Muscle</tissue>
    </source>
</reference>
<name>A0A5B7JKP1_PORTR</name>
<dbReference type="AlphaFoldDB" id="A0A5B7JKP1"/>
<dbReference type="Proteomes" id="UP000324222">
    <property type="component" value="Unassembled WGS sequence"/>
</dbReference>
<comment type="caution">
    <text evidence="1">The sequence shown here is derived from an EMBL/GenBank/DDBJ whole genome shotgun (WGS) entry which is preliminary data.</text>
</comment>
<sequence length="98" mass="10737">MGSLTKTRGYSGWSPTTGYAHGVLRNLVHTHTRTPPHTRPYAAARPYKAVLTPGDTCDFLVSPRPLPPARNTCQNTPAPCVVRRVLAHLSPEITCDFN</sequence>
<protein>
    <submittedName>
        <fullName evidence="1">Uncharacterized protein</fullName>
    </submittedName>
</protein>